<feature type="compositionally biased region" description="Acidic residues" evidence="2">
    <location>
        <begin position="553"/>
        <end position="571"/>
    </location>
</feature>
<evidence type="ECO:0000256" key="2">
    <source>
        <dbReference type="SAM" id="MobiDB-lite"/>
    </source>
</evidence>
<protein>
    <submittedName>
        <fullName evidence="3">Leucine-rich repeat isoform f</fullName>
    </submittedName>
</protein>
<feature type="coiled-coil region" evidence="1">
    <location>
        <begin position="754"/>
        <end position="781"/>
    </location>
</feature>
<dbReference type="InterPro" id="IPR001611">
    <property type="entry name" value="Leu-rich_rpt"/>
</dbReference>
<dbReference type="InterPro" id="IPR051279">
    <property type="entry name" value="PP1-Reg/Actin-Interact_Protein"/>
</dbReference>
<dbReference type="InterPro" id="IPR032675">
    <property type="entry name" value="LRR_dom_sf"/>
</dbReference>
<dbReference type="Gene3D" id="3.80.10.10">
    <property type="entry name" value="Ribonuclease Inhibitor"/>
    <property type="match status" value="2"/>
</dbReference>
<dbReference type="OrthoDB" id="272549at2759"/>
<feature type="compositionally biased region" description="Basic and acidic residues" evidence="2">
    <location>
        <begin position="529"/>
        <end position="541"/>
    </location>
</feature>
<reference evidence="3" key="1">
    <citation type="submission" date="2022-10" db="EMBL/GenBank/DDBJ databases">
        <title>Novel sulphate-reducing endosymbionts in the free-living metamonad Anaeramoeba.</title>
        <authorList>
            <person name="Jerlstrom-Hultqvist J."/>
            <person name="Cepicka I."/>
            <person name="Gallot-Lavallee L."/>
            <person name="Salas-Leiva D."/>
            <person name="Curtis B.A."/>
            <person name="Zahonova K."/>
            <person name="Pipaliya S."/>
            <person name="Dacks J."/>
            <person name="Roger A.J."/>
        </authorList>
    </citation>
    <scope>NUCLEOTIDE SEQUENCE</scope>
    <source>
        <strain evidence="3">BMAN</strain>
    </source>
</reference>
<keyword evidence="4" id="KW-1185">Reference proteome</keyword>
<dbReference type="PANTHER" id="PTHR24112:SF66">
    <property type="entry name" value="LEUCINE-RICH REPEAT, ISOFORM F"/>
    <property type="match status" value="1"/>
</dbReference>
<dbReference type="PANTHER" id="PTHR24112">
    <property type="entry name" value="LEUCINE-RICH REPEAT, ISOFORM F-RELATED"/>
    <property type="match status" value="1"/>
</dbReference>
<evidence type="ECO:0000313" key="3">
    <source>
        <dbReference type="EMBL" id="KAJ5077253.1"/>
    </source>
</evidence>
<feature type="region of interest" description="Disordered" evidence="2">
    <location>
        <begin position="524"/>
        <end position="571"/>
    </location>
</feature>
<gene>
    <name evidence="3" type="ORF">M0811_00573</name>
</gene>
<organism evidence="3 4">
    <name type="scientific">Anaeramoeba ignava</name>
    <name type="common">Anaerobic marine amoeba</name>
    <dbReference type="NCBI Taxonomy" id="1746090"/>
    <lineage>
        <taxon>Eukaryota</taxon>
        <taxon>Metamonada</taxon>
        <taxon>Anaeramoebidae</taxon>
        <taxon>Anaeramoeba</taxon>
    </lineage>
</organism>
<sequence length="878" mass="101890">MSIQEFKSFIPEDNSLVNNFIENLNEKISFSTWVRKQKSKKKFEDRILVITNYRLITIGKRKAHFKYQICRNIHFFSLKEINVLEEKKIQFIFEKFILLCFSDKIPQILQTIFLNFSKFGTQLSKNRTFKFTTKIPEISACFNPEPFVASGFVNLYRSWCNYYQVSPNEEFIKYILNEILNHELESQRTIFNLSNFQGVNDLIQDTKMLSSLIKTLKYNKYFEGFIVDNILKKDTLKSFTSIFKTNSKISKVIISGAQNDIGFAELGKALANNPSININYLDLSLNNFPESAMSSGFYDGISQMKSSLTHLDLSFCQMNSSSISKLFSALSANPRHKIITYLNLSHNNFGESGSSAFANWLKNTHQLYQNENSNENISSKHKFLEYLNLSNCSLKWNIVSQAIADYLSTDHLLFLDLSQNRIQKNSLSSILNMIKKLTTIKFLNLSKLNLIRNSAAQVLSAILSNSNLSGICLNLSGNRLGSTGAESISKIFESSKESNSLEELVIDDCFLKPFGLAILVQNQENQENQENKENKEKEPTKPVEINQNSNENQNDDDYENDYENDDENDDDMETEFENEMDIEIDNSKFSPYSLSSLAFQQNDEYIQPEIDTKDLVFNQSLKRISISRSFLPVTKKKEKHMIEYSFSKLFLQNGLECLRIRGSLNQSFPSQIQIFGSIEKTRLKKLDISQNKLGEILLKQLSQKISNVNCKIQILKVDNNDNTIMSLQEFVYALQNNPNFYYLDWPKEDVKKFLQGKKKKVKRAKEHIQKLRKTIKNYRKNENTYSHYRKRFSRLFNPENLSPKETDDGPEFFFEDCFDITSPDSFHYIQSLEYYKFKKLCQFNIIASFLGNELEFCNNSIFDDDLSDPHFTESSDLD</sequence>
<dbReference type="GO" id="GO:0005886">
    <property type="term" value="C:plasma membrane"/>
    <property type="evidence" value="ECO:0007669"/>
    <property type="project" value="TreeGrafter"/>
</dbReference>
<dbReference type="GO" id="GO:0030027">
    <property type="term" value="C:lamellipodium"/>
    <property type="evidence" value="ECO:0007669"/>
    <property type="project" value="TreeGrafter"/>
</dbReference>
<dbReference type="GO" id="GO:0016477">
    <property type="term" value="P:cell migration"/>
    <property type="evidence" value="ECO:0007669"/>
    <property type="project" value="TreeGrafter"/>
</dbReference>
<evidence type="ECO:0000256" key="1">
    <source>
        <dbReference type="SAM" id="Coils"/>
    </source>
</evidence>
<proteinExistence type="predicted"/>
<comment type="caution">
    <text evidence="3">The sequence shown here is derived from an EMBL/GenBank/DDBJ whole genome shotgun (WGS) entry which is preliminary data.</text>
</comment>
<dbReference type="EMBL" id="JAPDFW010000059">
    <property type="protein sequence ID" value="KAJ5077253.1"/>
    <property type="molecule type" value="Genomic_DNA"/>
</dbReference>
<dbReference type="SUPFAM" id="SSF52047">
    <property type="entry name" value="RNI-like"/>
    <property type="match status" value="2"/>
</dbReference>
<dbReference type="Proteomes" id="UP001149090">
    <property type="component" value="Unassembled WGS sequence"/>
</dbReference>
<dbReference type="GO" id="GO:0034315">
    <property type="term" value="P:regulation of Arp2/3 complex-mediated actin nucleation"/>
    <property type="evidence" value="ECO:0007669"/>
    <property type="project" value="TreeGrafter"/>
</dbReference>
<accession>A0A9Q0LQS0</accession>
<keyword evidence="1" id="KW-0175">Coiled coil</keyword>
<dbReference type="Pfam" id="PF13516">
    <property type="entry name" value="LRR_6"/>
    <property type="match status" value="3"/>
</dbReference>
<dbReference type="SMART" id="SM00368">
    <property type="entry name" value="LRR_RI"/>
    <property type="match status" value="5"/>
</dbReference>
<name>A0A9Q0LQS0_ANAIG</name>
<evidence type="ECO:0000313" key="4">
    <source>
        <dbReference type="Proteomes" id="UP001149090"/>
    </source>
</evidence>
<dbReference type="AlphaFoldDB" id="A0A9Q0LQS0"/>